<evidence type="ECO:0000256" key="1">
    <source>
        <dbReference type="SAM" id="SignalP"/>
    </source>
</evidence>
<keyword evidence="1" id="KW-0732">Signal</keyword>
<feature type="chain" id="PRO_5024368076" description="Lipoprotein" evidence="1">
    <location>
        <begin position="25"/>
        <end position="153"/>
    </location>
</feature>
<reference evidence="2 3" key="1">
    <citation type="submission" date="2019-09" db="EMBL/GenBank/DDBJ databases">
        <title>Genome sequence of Rhodovastum atsumiense, a diverse member of the Acetobacteraceae family of non-sulfur purple photosynthetic bacteria.</title>
        <authorList>
            <person name="Meyer T."/>
            <person name="Kyndt J."/>
        </authorList>
    </citation>
    <scope>NUCLEOTIDE SEQUENCE [LARGE SCALE GENOMIC DNA]</scope>
    <source>
        <strain evidence="2 3">DSM 21279</strain>
    </source>
</reference>
<evidence type="ECO:0000313" key="3">
    <source>
        <dbReference type="Proteomes" id="UP000325255"/>
    </source>
</evidence>
<gene>
    <name evidence="2" type="ORF">F1189_06245</name>
</gene>
<feature type="signal peptide" evidence="1">
    <location>
        <begin position="1"/>
        <end position="24"/>
    </location>
</feature>
<sequence length="153" mass="16431">MRWWKTVCLGVLLALGGGCAPRVAGGTAAPSTLGGTWMFGIERMRDDPLPLLPSTNRFLATLAAMPRVQVVYLDADHNARLFDAYTGNKLRVLSWLRGEGHCMEITYTISQAGQQGGAFGLVIPALPAGQEPDPVCVDRAASLFYQALARQGL</sequence>
<name>A0A5M6IZM4_9PROT</name>
<dbReference type="Proteomes" id="UP000325255">
    <property type="component" value="Unassembled WGS sequence"/>
</dbReference>
<dbReference type="PROSITE" id="PS51257">
    <property type="entry name" value="PROKAR_LIPOPROTEIN"/>
    <property type="match status" value="1"/>
</dbReference>
<proteinExistence type="predicted"/>
<evidence type="ECO:0000313" key="2">
    <source>
        <dbReference type="EMBL" id="KAA5613287.1"/>
    </source>
</evidence>
<comment type="caution">
    <text evidence="2">The sequence shown here is derived from an EMBL/GenBank/DDBJ whole genome shotgun (WGS) entry which is preliminary data.</text>
</comment>
<dbReference type="EMBL" id="VWPK01000007">
    <property type="protein sequence ID" value="KAA5613287.1"/>
    <property type="molecule type" value="Genomic_DNA"/>
</dbReference>
<protein>
    <recommendedName>
        <fullName evidence="4">Lipoprotein</fullName>
    </recommendedName>
</protein>
<accession>A0A5M6IZM4</accession>
<dbReference type="AlphaFoldDB" id="A0A5M6IZM4"/>
<organism evidence="2 3">
    <name type="scientific">Rhodovastum atsumiense</name>
    <dbReference type="NCBI Taxonomy" id="504468"/>
    <lineage>
        <taxon>Bacteria</taxon>
        <taxon>Pseudomonadati</taxon>
        <taxon>Pseudomonadota</taxon>
        <taxon>Alphaproteobacteria</taxon>
        <taxon>Acetobacterales</taxon>
        <taxon>Acetobacteraceae</taxon>
        <taxon>Rhodovastum</taxon>
    </lineage>
</organism>
<keyword evidence="3" id="KW-1185">Reference proteome</keyword>
<dbReference type="RefSeq" id="WP_150039813.1">
    <property type="nucleotide sequence ID" value="NZ_OW485601.1"/>
</dbReference>
<evidence type="ECO:0008006" key="4">
    <source>
        <dbReference type="Google" id="ProtNLM"/>
    </source>
</evidence>